<evidence type="ECO:0000259" key="8">
    <source>
        <dbReference type="Pfam" id="PF03772"/>
    </source>
</evidence>
<dbReference type="InterPro" id="IPR025405">
    <property type="entry name" value="DUF4131"/>
</dbReference>
<evidence type="ECO:0000256" key="2">
    <source>
        <dbReference type="ARBA" id="ARBA00022475"/>
    </source>
</evidence>
<keyword evidence="4 7" id="KW-1133">Transmembrane helix</keyword>
<organism evidence="10 11">
    <name type="scientific">Hansschlegelia zhihuaiae</name>
    <dbReference type="NCBI Taxonomy" id="405005"/>
    <lineage>
        <taxon>Bacteria</taxon>
        <taxon>Pseudomonadati</taxon>
        <taxon>Pseudomonadota</taxon>
        <taxon>Alphaproteobacteria</taxon>
        <taxon>Hyphomicrobiales</taxon>
        <taxon>Methylopilaceae</taxon>
        <taxon>Hansschlegelia</taxon>
    </lineage>
</organism>
<feature type="transmembrane region" description="Helical" evidence="7">
    <location>
        <begin position="432"/>
        <end position="458"/>
    </location>
</feature>
<gene>
    <name evidence="10" type="ORF">EK403_04680</name>
</gene>
<feature type="transmembrane region" description="Helical" evidence="7">
    <location>
        <begin position="53"/>
        <end position="70"/>
    </location>
</feature>
<keyword evidence="3 7" id="KW-0812">Transmembrane</keyword>
<feature type="transmembrane region" description="Helical" evidence="7">
    <location>
        <begin position="478"/>
        <end position="498"/>
    </location>
</feature>
<dbReference type="PANTHER" id="PTHR30619:SF1">
    <property type="entry name" value="RECOMBINATION PROTEIN 2"/>
    <property type="match status" value="1"/>
</dbReference>
<keyword evidence="2" id="KW-1003">Cell membrane</keyword>
<dbReference type="NCBIfam" id="TIGR00360">
    <property type="entry name" value="ComEC_N-term"/>
    <property type="match status" value="1"/>
</dbReference>
<feature type="transmembrane region" description="Helical" evidence="7">
    <location>
        <begin position="529"/>
        <end position="548"/>
    </location>
</feature>
<feature type="domain" description="ComEC/Rec2-related protein" evidence="8">
    <location>
        <begin position="268"/>
        <end position="553"/>
    </location>
</feature>
<sequence>MASAPEPRRRRDGRAATLPAATAAVPRLRPLLDRLQAWLRARLAEETDLGRPALWTPVAFGIGVAIYFAAAREPALWAAVGAFGLACLGVAAARRRFVALGLVLALAAAAGGFLAAKLATVRAEAPVLSRGMRAEVTGRVLLVEPRAAGRRRVTLAVERFGALGKGERPGKARVTMGAAPALTAGDRVSLEAYWRPPEGPVRPGGYDFARVAFFERIGATAFAPKNVRNLGPADAQGFDAALQRLRERLTARVSSSISGPEGAVAAALVTGVQGPIPQSTEDDLRAAGLAHILSISGLHMALIAGTVFWVVRAALALVPAAALRWPVKAIAAAAALGGATFYLALSGAEVATQRSWIMIAIALCAVLVGRPALAPRNLALAALVVLALSPEAMLGPSFQMSFAAVAALLAWFEARRDRPADPRPETGWARALRVVATAATIAVATTLIAGLATAPFAAYHFHRVTPYALAGNALATPLLSLIVMPAVVGGLAFAPLGLDGPWWGLMGLGLKGVLEIARAVASWPGSERFILAFGEAALVLFAFGLAWLCLWRTALRWASVPILAAALLLAVFPTRPDVVIDRSGRSLAARGPDGRLMLAGARPSAFASRVWLAADAAPAGKAASARCDPYGCVAPLAGGRIVSLVLDARAFDEDCRRAALVVTPLAAPAACSEHAAVVDRATLTATGALSLTRDGASFSAVAARDPSGVRPWTGSRAAGAPPDDALRLMFAPRPAAATARTTADPPVDPTDDPEAAASPDDQ</sequence>
<feature type="domain" description="DUF4131" evidence="9">
    <location>
        <begin position="75"/>
        <end position="226"/>
    </location>
</feature>
<keyword evidence="5 7" id="KW-0472">Membrane</keyword>
<evidence type="ECO:0000259" key="9">
    <source>
        <dbReference type="Pfam" id="PF13567"/>
    </source>
</evidence>
<dbReference type="PANTHER" id="PTHR30619">
    <property type="entry name" value="DNA INTERNALIZATION/COMPETENCE PROTEIN COMEC/REC2"/>
    <property type="match status" value="1"/>
</dbReference>
<feature type="transmembrane region" description="Helical" evidence="7">
    <location>
        <begin position="329"/>
        <end position="348"/>
    </location>
</feature>
<feature type="compositionally biased region" description="Acidic residues" evidence="6">
    <location>
        <begin position="749"/>
        <end position="762"/>
    </location>
</feature>
<comment type="caution">
    <text evidence="10">The sequence shown here is derived from an EMBL/GenBank/DDBJ whole genome shotgun (WGS) entry which is preliminary data.</text>
</comment>
<dbReference type="RefSeq" id="WP_128776340.1">
    <property type="nucleotide sequence ID" value="NZ_RYFI01000003.1"/>
</dbReference>
<feature type="transmembrane region" description="Helical" evidence="7">
    <location>
        <begin position="75"/>
        <end position="93"/>
    </location>
</feature>
<dbReference type="InterPro" id="IPR004477">
    <property type="entry name" value="ComEC_N"/>
</dbReference>
<reference evidence="10 11" key="1">
    <citation type="submission" date="2018-12" db="EMBL/GenBank/DDBJ databases">
        <title>bacterium Hansschlegelia zhihuaiae S113.</title>
        <authorList>
            <person name="He J."/>
        </authorList>
    </citation>
    <scope>NUCLEOTIDE SEQUENCE [LARGE SCALE GENOMIC DNA]</scope>
    <source>
        <strain evidence="10 11">S 113</strain>
    </source>
</reference>
<name>A0A4Q0MLT4_9HYPH</name>
<feature type="compositionally biased region" description="Low complexity" evidence="6">
    <location>
        <begin position="731"/>
        <end position="745"/>
    </location>
</feature>
<dbReference type="AlphaFoldDB" id="A0A4Q0MLT4"/>
<evidence type="ECO:0000256" key="1">
    <source>
        <dbReference type="ARBA" id="ARBA00004651"/>
    </source>
</evidence>
<feature type="transmembrane region" description="Helical" evidence="7">
    <location>
        <begin position="99"/>
        <end position="120"/>
    </location>
</feature>
<proteinExistence type="predicted"/>
<accession>A0A4Q0MLT4</accession>
<dbReference type="InterPro" id="IPR052159">
    <property type="entry name" value="Competence_DNA_uptake"/>
</dbReference>
<evidence type="ECO:0000256" key="3">
    <source>
        <dbReference type="ARBA" id="ARBA00022692"/>
    </source>
</evidence>
<dbReference type="GO" id="GO:0005886">
    <property type="term" value="C:plasma membrane"/>
    <property type="evidence" value="ECO:0007669"/>
    <property type="project" value="UniProtKB-SubCell"/>
</dbReference>
<evidence type="ECO:0000256" key="4">
    <source>
        <dbReference type="ARBA" id="ARBA00022989"/>
    </source>
</evidence>
<feature type="transmembrane region" description="Helical" evidence="7">
    <location>
        <begin position="554"/>
        <end position="572"/>
    </location>
</feature>
<feature type="transmembrane region" description="Helical" evidence="7">
    <location>
        <begin position="355"/>
        <end position="373"/>
    </location>
</feature>
<evidence type="ECO:0000313" key="11">
    <source>
        <dbReference type="Proteomes" id="UP000289708"/>
    </source>
</evidence>
<protein>
    <submittedName>
        <fullName evidence="10">ComEC family competence protein</fullName>
    </submittedName>
</protein>
<dbReference type="Pfam" id="PF03772">
    <property type="entry name" value="Competence"/>
    <property type="match status" value="1"/>
</dbReference>
<evidence type="ECO:0000256" key="6">
    <source>
        <dbReference type="SAM" id="MobiDB-lite"/>
    </source>
</evidence>
<keyword evidence="11" id="KW-1185">Reference proteome</keyword>
<dbReference type="Proteomes" id="UP000289708">
    <property type="component" value="Unassembled WGS sequence"/>
</dbReference>
<feature type="region of interest" description="Disordered" evidence="6">
    <location>
        <begin position="731"/>
        <end position="762"/>
    </location>
</feature>
<evidence type="ECO:0000313" key="10">
    <source>
        <dbReference type="EMBL" id="RXF74690.1"/>
    </source>
</evidence>
<dbReference type="OrthoDB" id="9790149at2"/>
<evidence type="ECO:0000256" key="5">
    <source>
        <dbReference type="ARBA" id="ARBA00023136"/>
    </source>
</evidence>
<dbReference type="EMBL" id="RYFI01000003">
    <property type="protein sequence ID" value="RXF74690.1"/>
    <property type="molecule type" value="Genomic_DNA"/>
</dbReference>
<dbReference type="Pfam" id="PF13567">
    <property type="entry name" value="DUF4131"/>
    <property type="match status" value="1"/>
</dbReference>
<comment type="subcellular location">
    <subcellularLocation>
        <location evidence="1">Cell membrane</location>
        <topology evidence="1">Multi-pass membrane protein</topology>
    </subcellularLocation>
</comment>
<evidence type="ECO:0000256" key="7">
    <source>
        <dbReference type="SAM" id="Phobius"/>
    </source>
</evidence>